<dbReference type="RefSeq" id="WP_279248966.1">
    <property type="nucleotide sequence ID" value="NZ_SHNO01000001.1"/>
</dbReference>
<gene>
    <name evidence="2" type="ORF">EYC82_07700</name>
</gene>
<evidence type="ECO:0008006" key="4">
    <source>
        <dbReference type="Google" id="ProtNLM"/>
    </source>
</evidence>
<keyword evidence="1" id="KW-0812">Transmembrane</keyword>
<keyword evidence="3" id="KW-1185">Reference proteome</keyword>
<name>A0ABT3T5Z3_9GAMM</name>
<reference evidence="2" key="1">
    <citation type="submission" date="2019-02" db="EMBL/GenBank/DDBJ databases">
        <authorList>
            <person name="Li S.-H."/>
        </authorList>
    </citation>
    <scope>NUCLEOTIDE SEQUENCE</scope>
    <source>
        <strain evidence="2">IMCC11814</strain>
    </source>
</reference>
<dbReference type="InterPro" id="IPR005625">
    <property type="entry name" value="PepSY-ass_TM"/>
</dbReference>
<feature type="transmembrane region" description="Helical" evidence="1">
    <location>
        <begin position="174"/>
        <end position="195"/>
    </location>
</feature>
<dbReference type="Pfam" id="PF03929">
    <property type="entry name" value="PepSY_TM"/>
    <property type="match status" value="1"/>
</dbReference>
<proteinExistence type="predicted"/>
<sequence length="200" mass="22466">MPATKVHRIVAVTVAIPILLWSLTGIIFLTKPGYGEAYETLLLKTQPMPDALSVKPKAHWNEVRLFRTILGDHLMVRQAHTWQHLDPTTGKQRPYPSEQDIMRLVGDAISANLDRYGKISAFNNGSITTDTGIEITLDWTRMRLAQQGRDTRLIDLLYKIHYLQWLGSKKPDKILGIVGLFLLIVLFGTGLGLLLGKKGK</sequence>
<keyword evidence="1" id="KW-0472">Membrane</keyword>
<evidence type="ECO:0000256" key="1">
    <source>
        <dbReference type="SAM" id="Phobius"/>
    </source>
</evidence>
<dbReference type="Proteomes" id="UP001143304">
    <property type="component" value="Unassembled WGS sequence"/>
</dbReference>
<accession>A0ABT3T5Z3</accession>
<evidence type="ECO:0000313" key="2">
    <source>
        <dbReference type="EMBL" id="MCX2977236.1"/>
    </source>
</evidence>
<keyword evidence="1" id="KW-1133">Transmembrane helix</keyword>
<dbReference type="EMBL" id="SHNO01000001">
    <property type="protein sequence ID" value="MCX2977236.1"/>
    <property type="molecule type" value="Genomic_DNA"/>
</dbReference>
<evidence type="ECO:0000313" key="3">
    <source>
        <dbReference type="Proteomes" id="UP001143304"/>
    </source>
</evidence>
<protein>
    <recommendedName>
        <fullName evidence="4">PepSY-associated TM region</fullName>
    </recommendedName>
</protein>
<feature type="transmembrane region" description="Helical" evidence="1">
    <location>
        <begin position="9"/>
        <end position="29"/>
    </location>
</feature>
<comment type="caution">
    <text evidence="2">The sequence shown here is derived from an EMBL/GenBank/DDBJ whole genome shotgun (WGS) entry which is preliminary data.</text>
</comment>
<organism evidence="2 3">
    <name type="scientific">Candidatus Marimicrobium litorale</name>
    <dbReference type="NCBI Taxonomy" id="2518991"/>
    <lineage>
        <taxon>Bacteria</taxon>
        <taxon>Pseudomonadati</taxon>
        <taxon>Pseudomonadota</taxon>
        <taxon>Gammaproteobacteria</taxon>
        <taxon>Cellvibrionales</taxon>
        <taxon>Halieaceae</taxon>
        <taxon>Marimicrobium</taxon>
    </lineage>
</organism>